<comment type="caution">
    <text evidence="1">The sequence shown here is derived from an EMBL/GenBank/DDBJ whole genome shotgun (WGS) entry which is preliminary data.</text>
</comment>
<dbReference type="SUPFAM" id="SSF48452">
    <property type="entry name" value="TPR-like"/>
    <property type="match status" value="2"/>
</dbReference>
<proteinExistence type="predicted"/>
<dbReference type="Proteomes" id="UP000189339">
    <property type="component" value="Unassembled WGS sequence"/>
</dbReference>
<evidence type="ECO:0008006" key="3">
    <source>
        <dbReference type="Google" id="ProtNLM"/>
    </source>
</evidence>
<organism evidence="1 2">
    <name type="scientific">Marinobacter lutaoensis</name>
    <dbReference type="NCBI Taxonomy" id="135739"/>
    <lineage>
        <taxon>Bacteria</taxon>
        <taxon>Pseudomonadati</taxon>
        <taxon>Pseudomonadota</taxon>
        <taxon>Gammaproteobacteria</taxon>
        <taxon>Pseudomonadales</taxon>
        <taxon>Marinobacteraceae</taxon>
        <taxon>Marinobacter</taxon>
    </lineage>
</organism>
<keyword evidence="2" id="KW-1185">Reference proteome</keyword>
<dbReference type="InterPro" id="IPR011990">
    <property type="entry name" value="TPR-like_helical_dom_sf"/>
</dbReference>
<evidence type="ECO:0000313" key="1">
    <source>
        <dbReference type="EMBL" id="ONF44252.1"/>
    </source>
</evidence>
<dbReference type="AlphaFoldDB" id="A0A1V2DUC5"/>
<accession>A0A1V2DUC5</accession>
<reference evidence="1 2" key="1">
    <citation type="submission" date="2016-12" db="EMBL/GenBank/DDBJ databases">
        <title>Marinobacter lutaoensis whole genome sequencing.</title>
        <authorList>
            <person name="Verma A."/>
            <person name="Krishnamurthi S."/>
        </authorList>
    </citation>
    <scope>NUCLEOTIDE SEQUENCE [LARGE SCALE GENOMIC DNA]</scope>
    <source>
        <strain evidence="1 2">T5054</strain>
    </source>
</reference>
<gene>
    <name evidence="1" type="ORF">BTO32_08200</name>
</gene>
<name>A0A1V2DUC5_9GAMM</name>
<dbReference type="STRING" id="135739.BTO32_08200"/>
<evidence type="ECO:0000313" key="2">
    <source>
        <dbReference type="Proteomes" id="UP000189339"/>
    </source>
</evidence>
<sequence length="521" mass="57379">MLLMLPASASEPPAPERLREGRIRYALATGDLPEALRHLPGLSGASAPFLRARAWYQAGFRERALAEFQQVLEGPWHRGEAALVLARAALANGDQTSAQDRFEQAARLGPATATQEALYQLAMLALRSGQADQAGDRLARMPEGYWAASGYVNLARHYAEEDLSPTRALVALRVALAMTAKDPLPERAKALRDRILIRSGYLAYRNGDPGKALGFLEQVSLTSTSTPRALYLHGLARMAQGNYRAAMQSWHRARKFPLAYPGAADAWLGMGQGYDRAGYLGQAGEAYLAANAAYESERVTLRTLARDIHDRGAYPALVQAARNDDVEWFLADNRTLQQPRLAYLLDFLEQPEAQQAVAAVARLQGLEQQLIGTSRDLALFAETLARGHGDAGRLPELSARNQTLLERVRAARTQVSATRQGPWFELEQSLVLAAHALNDLSAPASNGDSRVRIGEYRTLGEAYLRQVSELRRRAEARLDALAFDYVNRQDQRMARALGKAEQRIAHLYEYLALETLGEASP</sequence>
<dbReference type="Gene3D" id="1.25.40.10">
    <property type="entry name" value="Tetratricopeptide repeat domain"/>
    <property type="match status" value="2"/>
</dbReference>
<dbReference type="EMBL" id="MSCW01000005">
    <property type="protein sequence ID" value="ONF44252.1"/>
    <property type="molecule type" value="Genomic_DNA"/>
</dbReference>
<protein>
    <recommendedName>
        <fullName evidence="3">Tetratricopeptide repeat protein</fullName>
    </recommendedName>
</protein>